<feature type="coiled-coil region" evidence="1">
    <location>
        <begin position="250"/>
        <end position="305"/>
    </location>
</feature>
<organism evidence="3 4">
    <name type="scientific">Stentor coeruleus</name>
    <dbReference type="NCBI Taxonomy" id="5963"/>
    <lineage>
        <taxon>Eukaryota</taxon>
        <taxon>Sar</taxon>
        <taxon>Alveolata</taxon>
        <taxon>Ciliophora</taxon>
        <taxon>Postciliodesmatophora</taxon>
        <taxon>Heterotrichea</taxon>
        <taxon>Heterotrichida</taxon>
        <taxon>Stentoridae</taxon>
        <taxon>Stentor</taxon>
    </lineage>
</organism>
<evidence type="ECO:0000313" key="3">
    <source>
        <dbReference type="EMBL" id="OMJ85425.1"/>
    </source>
</evidence>
<evidence type="ECO:0000256" key="1">
    <source>
        <dbReference type="SAM" id="Coils"/>
    </source>
</evidence>
<evidence type="ECO:0000256" key="2">
    <source>
        <dbReference type="SAM" id="MobiDB-lite"/>
    </source>
</evidence>
<reference evidence="3 4" key="1">
    <citation type="submission" date="2016-11" db="EMBL/GenBank/DDBJ databases">
        <title>The macronuclear genome of Stentor coeruleus: a giant cell with tiny introns.</title>
        <authorList>
            <person name="Slabodnick M."/>
            <person name="Ruby J.G."/>
            <person name="Reiff S.B."/>
            <person name="Swart E.C."/>
            <person name="Gosai S."/>
            <person name="Prabakaran S."/>
            <person name="Witkowska E."/>
            <person name="Larue G.E."/>
            <person name="Fisher S."/>
            <person name="Freeman R.M."/>
            <person name="Gunawardena J."/>
            <person name="Chu W."/>
            <person name="Stover N.A."/>
            <person name="Gregory B.D."/>
            <person name="Nowacki M."/>
            <person name="Derisi J."/>
            <person name="Roy S.W."/>
            <person name="Marshall W.F."/>
            <person name="Sood P."/>
        </authorList>
    </citation>
    <scope>NUCLEOTIDE SEQUENCE [LARGE SCALE GENOMIC DNA]</scope>
    <source>
        <strain evidence="3">WM001</strain>
    </source>
</reference>
<sequence length="333" mass="39010">MSEYEESYLVSKGSSSVSRSIKQTRVRPMSLPWEEESLTFSRDKGAMLLKLQRENIELRKKLKEFNTHINEIINQVHQKKPKKTSPKVSPKETLETALKNLQYYEKEYLRLENRHSQLSDPNYQHQLKSQVDELKQKVQSYENRHKKNGGKQKIREKELIDVLDTGEKLELQKQFSEITTEISLYTQRYEKLKDLNSKTAQSYQDISSNLASFESQYENLKSLEPLLAETVQNPIQETKGKIEKIHSANLGKLESQIKLLSIKLKKLNEELALNKESENKITLELTNKTQEYKNLQLQLNDLQIKSISSNHKRLQSQNDFPDESFFTTENPYN</sequence>
<comment type="caution">
    <text evidence="3">The sequence shown here is derived from an EMBL/GenBank/DDBJ whole genome shotgun (WGS) entry which is preliminary data.</text>
</comment>
<feature type="coiled-coil region" evidence="1">
    <location>
        <begin position="48"/>
        <end position="144"/>
    </location>
</feature>
<dbReference type="OrthoDB" id="323700at2759"/>
<keyword evidence="4" id="KW-1185">Reference proteome</keyword>
<feature type="region of interest" description="Disordered" evidence="2">
    <location>
        <begin position="312"/>
        <end position="333"/>
    </location>
</feature>
<accession>A0A1R2C8Z0</accession>
<evidence type="ECO:0000313" key="4">
    <source>
        <dbReference type="Proteomes" id="UP000187209"/>
    </source>
</evidence>
<proteinExistence type="predicted"/>
<gene>
    <name evidence="3" type="ORF">SteCoe_13268</name>
</gene>
<dbReference type="Proteomes" id="UP000187209">
    <property type="component" value="Unassembled WGS sequence"/>
</dbReference>
<dbReference type="EMBL" id="MPUH01000237">
    <property type="protein sequence ID" value="OMJ85425.1"/>
    <property type="molecule type" value="Genomic_DNA"/>
</dbReference>
<protein>
    <submittedName>
        <fullName evidence="3">Uncharacterized protein</fullName>
    </submittedName>
</protein>
<feature type="compositionally biased region" description="Low complexity" evidence="2">
    <location>
        <begin position="7"/>
        <end position="20"/>
    </location>
</feature>
<dbReference type="AlphaFoldDB" id="A0A1R2C8Z0"/>
<feature type="region of interest" description="Disordered" evidence="2">
    <location>
        <begin position="1"/>
        <end position="21"/>
    </location>
</feature>
<keyword evidence="1" id="KW-0175">Coiled coil</keyword>
<name>A0A1R2C8Z0_9CILI</name>